<gene>
    <name evidence="3" type="ORF">V6N12_001247</name>
    <name evidence="2" type="ORF">V6N12_057811</name>
</gene>
<evidence type="ECO:0000313" key="2">
    <source>
        <dbReference type="EMBL" id="KAK8482171.1"/>
    </source>
</evidence>
<protein>
    <submittedName>
        <fullName evidence="2">Uncharacterized protein</fullName>
    </submittedName>
</protein>
<organism evidence="2 4">
    <name type="scientific">Hibiscus sabdariffa</name>
    <name type="common">roselle</name>
    <dbReference type="NCBI Taxonomy" id="183260"/>
    <lineage>
        <taxon>Eukaryota</taxon>
        <taxon>Viridiplantae</taxon>
        <taxon>Streptophyta</taxon>
        <taxon>Embryophyta</taxon>
        <taxon>Tracheophyta</taxon>
        <taxon>Spermatophyta</taxon>
        <taxon>Magnoliopsida</taxon>
        <taxon>eudicotyledons</taxon>
        <taxon>Gunneridae</taxon>
        <taxon>Pentapetalae</taxon>
        <taxon>rosids</taxon>
        <taxon>malvids</taxon>
        <taxon>Malvales</taxon>
        <taxon>Malvaceae</taxon>
        <taxon>Malvoideae</taxon>
        <taxon>Hibiscus</taxon>
    </lineage>
</organism>
<sequence>MILVNAAESDNKQRDPSMERNLMDSGRRSVNLFFTNGVYFLQFAGPWNEAAVAATAGNEAGAAGNEASMLFE</sequence>
<evidence type="ECO:0000256" key="1">
    <source>
        <dbReference type="SAM" id="MobiDB-lite"/>
    </source>
</evidence>
<dbReference type="EMBL" id="JBBPBM010001759">
    <property type="protein sequence ID" value="KAK8482171.1"/>
    <property type="molecule type" value="Genomic_DNA"/>
</dbReference>
<proteinExistence type="predicted"/>
<feature type="region of interest" description="Disordered" evidence="1">
    <location>
        <begin position="1"/>
        <end position="22"/>
    </location>
</feature>
<keyword evidence="4" id="KW-1185">Reference proteome</keyword>
<comment type="caution">
    <text evidence="2">The sequence shown here is derived from an EMBL/GenBank/DDBJ whole genome shotgun (WGS) entry which is preliminary data.</text>
</comment>
<feature type="compositionally biased region" description="Basic and acidic residues" evidence="1">
    <location>
        <begin position="9"/>
        <end position="22"/>
    </location>
</feature>
<accession>A0ABR1ZNF2</accession>
<evidence type="ECO:0000313" key="3">
    <source>
        <dbReference type="EMBL" id="KAK8515087.1"/>
    </source>
</evidence>
<evidence type="ECO:0000313" key="4">
    <source>
        <dbReference type="Proteomes" id="UP001472677"/>
    </source>
</evidence>
<dbReference type="Proteomes" id="UP001472677">
    <property type="component" value="Unassembled WGS sequence"/>
</dbReference>
<reference evidence="2 4" key="1">
    <citation type="journal article" date="2024" name="G3 (Bethesda)">
        <title>Genome assembly of Hibiscus sabdariffa L. provides insights into metabolisms of medicinal natural products.</title>
        <authorList>
            <person name="Kim T."/>
        </authorList>
    </citation>
    <scope>NUCLEOTIDE SEQUENCE [LARGE SCALE GENOMIC DNA]</scope>
    <source>
        <strain evidence="2">TK-2024</strain>
        <tissue evidence="2">Old leaves</tissue>
    </source>
</reference>
<name>A0ABR1ZNF2_9ROSI</name>
<dbReference type="EMBL" id="JBBPBM010000065">
    <property type="protein sequence ID" value="KAK8515087.1"/>
    <property type="molecule type" value="Genomic_DNA"/>
</dbReference>